<evidence type="ECO:0000313" key="1">
    <source>
        <dbReference type="EMBL" id="RZE21282.1"/>
    </source>
</evidence>
<dbReference type="AlphaFoldDB" id="A0A126Y9R2"/>
<protein>
    <submittedName>
        <fullName evidence="1">NADH oxidase</fullName>
    </submittedName>
</protein>
<dbReference type="RefSeq" id="WP_030309677.1">
    <property type="nucleotide sequence ID" value="NZ_CP014485.1"/>
</dbReference>
<accession>A0A0X3WVF5</accession>
<reference evidence="1 2" key="1">
    <citation type="submission" date="2017-12" db="EMBL/GenBank/DDBJ databases">
        <title>Population genomics insights into the ecological differentiation and adaptive evolution in streptomycetes.</title>
        <authorList>
            <person name="Li Y."/>
            <person name="Huang Y."/>
        </authorList>
    </citation>
    <scope>NUCLEOTIDE SEQUENCE [LARGE SCALE GENOMIC DNA]</scope>
    <source>
        <strain evidence="1 2">NBRC 100770</strain>
    </source>
</reference>
<dbReference type="Proteomes" id="UP000292693">
    <property type="component" value="Unassembled WGS sequence"/>
</dbReference>
<sequence>MRTADGHSAVHLWSLGEEIGIEDDASGDGLVLTGPDGIDRVPEVSPLVREALRRMQLGPVLLTNLAPERARGCAPDEPLPAGGDPGLSRVLASITHLVVRTLAIDDLGGPLLSAFPLSRPAPFSPVRPPPRRAVRMASGVSLAQESDGIAMWSATASHRVLLHRPEAALVVSLLGWPVTPEDAADALPVPGAVPPGVIGYLTAAGMARPVHGPAPRRKAPPPRITG</sequence>
<organism evidence="1 2">
    <name type="scientific">Streptomyces albidoflavus</name>
    <dbReference type="NCBI Taxonomy" id="1886"/>
    <lineage>
        <taxon>Bacteria</taxon>
        <taxon>Bacillati</taxon>
        <taxon>Actinomycetota</taxon>
        <taxon>Actinomycetes</taxon>
        <taxon>Kitasatosporales</taxon>
        <taxon>Streptomycetaceae</taxon>
        <taxon>Streptomyces</taxon>
        <taxon>Streptomyces albidoflavus group</taxon>
    </lineage>
</organism>
<proteinExistence type="predicted"/>
<name>A0A126Y9R2_9ACTN</name>
<gene>
    <name evidence="1" type="ORF">C0Q92_18260</name>
</gene>
<accession>A0A126Y9R2</accession>
<comment type="caution">
    <text evidence="1">The sequence shown here is derived from an EMBL/GenBank/DDBJ whole genome shotgun (WGS) entry which is preliminary data.</text>
</comment>
<dbReference type="EMBL" id="PKLL01000021">
    <property type="protein sequence ID" value="RZE21282.1"/>
    <property type="molecule type" value="Genomic_DNA"/>
</dbReference>
<evidence type="ECO:0000313" key="2">
    <source>
        <dbReference type="Proteomes" id="UP000292693"/>
    </source>
</evidence>